<keyword evidence="1" id="KW-0175">Coiled coil</keyword>
<evidence type="ECO:0000256" key="1">
    <source>
        <dbReference type="SAM" id="Coils"/>
    </source>
</evidence>
<feature type="coiled-coil region" evidence="1">
    <location>
        <begin position="11"/>
        <end position="45"/>
    </location>
</feature>
<evidence type="ECO:0000313" key="3">
    <source>
        <dbReference type="Proteomes" id="UP000078252"/>
    </source>
</evidence>
<proteinExistence type="predicted"/>
<name>A0A175RU01_9MICO</name>
<gene>
    <name evidence="2" type="ORF">NS184_07865</name>
</gene>
<accession>A0A175RU01</accession>
<organism evidence="2 3">
    <name type="scientific">Curtobacterium luteum</name>
    <dbReference type="NCBI Taxonomy" id="33881"/>
    <lineage>
        <taxon>Bacteria</taxon>
        <taxon>Bacillati</taxon>
        <taxon>Actinomycetota</taxon>
        <taxon>Actinomycetes</taxon>
        <taxon>Micrococcales</taxon>
        <taxon>Microbacteriaceae</taxon>
        <taxon>Curtobacterium</taxon>
    </lineage>
</organism>
<dbReference type="Proteomes" id="UP000078252">
    <property type="component" value="Unassembled WGS sequence"/>
</dbReference>
<dbReference type="EMBL" id="LDQC01000042">
    <property type="protein sequence ID" value="KTR07196.1"/>
    <property type="molecule type" value="Genomic_DNA"/>
</dbReference>
<dbReference type="PATRIC" id="fig|33881.3.peg.1894"/>
<evidence type="ECO:0000313" key="2">
    <source>
        <dbReference type="EMBL" id="KTR07196.1"/>
    </source>
</evidence>
<protein>
    <submittedName>
        <fullName evidence="2">Uncharacterized protein</fullName>
    </submittedName>
</protein>
<sequence>MIGIYYASNQAKSANEAATTAKDQVDAAREQVRAADDQVAEMQRQTDATLASLEPQLEFVVVKTPRDVNESDPRLSAKKLHTWEWRVINHGGAPALDVKVVPNFDPDSTEHGEMHLGGIAAGESVRLWSRFQPRMPSYPEAFERLGGKRPMLAVTFDTIRGEHAVAALDVVERNEVDR</sequence>
<reference evidence="2 3" key="1">
    <citation type="journal article" date="2016" name="Front. Microbiol.">
        <title>Genomic Resource of Rice Seed Associated Bacteria.</title>
        <authorList>
            <person name="Midha S."/>
            <person name="Bansal K."/>
            <person name="Sharma S."/>
            <person name="Kumar N."/>
            <person name="Patil P.P."/>
            <person name="Chaudhry V."/>
            <person name="Patil P.B."/>
        </authorList>
    </citation>
    <scope>NUCLEOTIDE SEQUENCE [LARGE SCALE GENOMIC DNA]</scope>
    <source>
        <strain evidence="2 3">NS184</strain>
    </source>
</reference>
<dbReference type="AlphaFoldDB" id="A0A175RU01"/>
<comment type="caution">
    <text evidence="2">The sequence shown here is derived from an EMBL/GenBank/DDBJ whole genome shotgun (WGS) entry which is preliminary data.</text>
</comment>